<evidence type="ECO:0000313" key="2">
    <source>
        <dbReference type="Proteomes" id="UP001500390"/>
    </source>
</evidence>
<name>A0ABP8JMX8_9MICO</name>
<gene>
    <name evidence="1" type="ORF">GCM10023153_12980</name>
</gene>
<dbReference type="RefSeq" id="WP_159902679.1">
    <property type="nucleotide sequence ID" value="NZ_BAABFX010000022.1"/>
</dbReference>
<reference evidence="2" key="1">
    <citation type="journal article" date="2019" name="Int. J. Syst. Evol. Microbiol.">
        <title>The Global Catalogue of Microorganisms (GCM) 10K type strain sequencing project: providing services to taxonomists for standard genome sequencing and annotation.</title>
        <authorList>
            <consortium name="The Broad Institute Genomics Platform"/>
            <consortium name="The Broad Institute Genome Sequencing Center for Infectious Disease"/>
            <person name="Wu L."/>
            <person name="Ma J."/>
        </authorList>
    </citation>
    <scope>NUCLEOTIDE SEQUENCE [LARGE SCALE GENOMIC DNA]</scope>
    <source>
        <strain evidence="2">JCM 17738</strain>
    </source>
</reference>
<proteinExistence type="predicted"/>
<keyword evidence="2" id="KW-1185">Reference proteome</keyword>
<accession>A0ABP8JMX8</accession>
<organism evidence="1 2">
    <name type="scientific">Ornithinibacter aureus</name>
    <dbReference type="NCBI Taxonomy" id="622664"/>
    <lineage>
        <taxon>Bacteria</taxon>
        <taxon>Bacillati</taxon>
        <taxon>Actinomycetota</taxon>
        <taxon>Actinomycetes</taxon>
        <taxon>Micrococcales</taxon>
        <taxon>Intrasporangiaceae</taxon>
        <taxon>Ornithinibacter</taxon>
    </lineage>
</organism>
<comment type="caution">
    <text evidence="1">The sequence shown here is derived from an EMBL/GenBank/DDBJ whole genome shotgun (WGS) entry which is preliminary data.</text>
</comment>
<dbReference type="Proteomes" id="UP001500390">
    <property type="component" value="Unassembled WGS sequence"/>
</dbReference>
<protein>
    <submittedName>
        <fullName evidence="1">Uncharacterized protein</fullName>
    </submittedName>
</protein>
<dbReference type="EMBL" id="BAABFX010000022">
    <property type="protein sequence ID" value="GAA4393220.1"/>
    <property type="molecule type" value="Genomic_DNA"/>
</dbReference>
<evidence type="ECO:0000313" key="1">
    <source>
        <dbReference type="EMBL" id="GAA4393220.1"/>
    </source>
</evidence>
<sequence length="209" mass="23391">MLQAQHNLRIHLRSIPNAHSLRVVLDSQRRLSHEPARRLTFSDPAGAARWAQRGLTYARLVQQTRDIGGNVGTGGLAAGQGSIAASRIQKLPHDALTDPTHTRQFERISADIDERVAHALRYGITQRLYFQRANVLGLQNRDGTLEHVIRKRFIPMTGPLKATLIDLASNLLRPQPPRDLPRPGAAESRIDFQAALHHRRGDTRPSQML</sequence>